<dbReference type="InterPro" id="IPR004095">
    <property type="entry name" value="TGS"/>
</dbReference>
<dbReference type="OrthoDB" id="9805041at2"/>
<accession>A0A1V8M1F3</accession>
<dbReference type="PROSITE" id="PS51880">
    <property type="entry name" value="TGS"/>
    <property type="match status" value="1"/>
</dbReference>
<dbReference type="SUPFAM" id="SSF81301">
    <property type="entry name" value="Nucleotidyltransferase"/>
    <property type="match status" value="1"/>
</dbReference>
<dbReference type="GO" id="GO:0005886">
    <property type="term" value="C:plasma membrane"/>
    <property type="evidence" value="ECO:0007669"/>
    <property type="project" value="TreeGrafter"/>
</dbReference>
<dbReference type="CDD" id="cd05399">
    <property type="entry name" value="NT_Rel-Spo_like"/>
    <property type="match status" value="1"/>
</dbReference>
<dbReference type="InterPro" id="IPR004811">
    <property type="entry name" value="RelA/Spo_fam"/>
</dbReference>
<dbReference type="Proteomes" id="UP000191980">
    <property type="component" value="Unassembled WGS sequence"/>
</dbReference>
<name>A0A1V8M1F3_9GAMM</name>
<evidence type="ECO:0000313" key="9">
    <source>
        <dbReference type="Proteomes" id="UP000191980"/>
    </source>
</evidence>
<dbReference type="Gene3D" id="1.10.3210.10">
    <property type="entry name" value="Hypothetical protein af1432"/>
    <property type="match status" value="1"/>
</dbReference>
<dbReference type="NCBIfam" id="TIGR00691">
    <property type="entry name" value="spoT_relA"/>
    <property type="match status" value="1"/>
</dbReference>
<comment type="caution">
    <text evidence="8">The sequence shown here is derived from an EMBL/GenBank/DDBJ whole genome shotgun (WGS) entry which is preliminary data.</text>
</comment>
<dbReference type="InterPro" id="IPR033655">
    <property type="entry name" value="TGS_RelA/SpoT"/>
</dbReference>
<keyword evidence="9" id="KW-1185">Reference proteome</keyword>
<dbReference type="GO" id="GO:0008728">
    <property type="term" value="F:GTP diphosphokinase activity"/>
    <property type="evidence" value="ECO:0007669"/>
    <property type="project" value="TreeGrafter"/>
</dbReference>
<dbReference type="InterPro" id="IPR012676">
    <property type="entry name" value="TGS-like"/>
</dbReference>
<dbReference type="FunFam" id="3.30.460.10:FF:000001">
    <property type="entry name" value="GTP pyrophosphokinase RelA"/>
    <property type="match status" value="1"/>
</dbReference>
<dbReference type="SUPFAM" id="SSF81271">
    <property type="entry name" value="TGS-like"/>
    <property type="match status" value="1"/>
</dbReference>
<proteinExistence type="inferred from homology"/>
<dbReference type="FunFam" id="3.10.20.30:FF:000002">
    <property type="entry name" value="GTP pyrophosphokinase (RelA/SpoT)"/>
    <property type="match status" value="1"/>
</dbReference>
<protein>
    <recommendedName>
        <fullName evidence="1">GTP pyrophosphokinase</fullName>
    </recommendedName>
    <alternativeName>
        <fullName evidence="4">(p)ppGpp synthase</fullName>
    </alternativeName>
    <alternativeName>
        <fullName evidence="3">ATP:GTP 3'-pyrophosphotransferase</fullName>
    </alternativeName>
    <alternativeName>
        <fullName evidence="5">ppGpp synthase I</fullName>
    </alternativeName>
</protein>
<dbReference type="Gene3D" id="3.30.460.10">
    <property type="entry name" value="Beta Polymerase, domain 2"/>
    <property type="match status" value="1"/>
</dbReference>
<evidence type="ECO:0000256" key="3">
    <source>
        <dbReference type="ARBA" id="ARBA00029754"/>
    </source>
</evidence>
<dbReference type="EMBL" id="LPUF01000004">
    <property type="protein sequence ID" value="OQK15389.1"/>
    <property type="molecule type" value="Genomic_DNA"/>
</dbReference>
<gene>
    <name evidence="8" type="ORF">AU255_18135</name>
</gene>
<reference evidence="8 9" key="1">
    <citation type="submission" date="2015-12" db="EMBL/GenBank/DDBJ databases">
        <authorList>
            <person name="Shamseldin A."/>
            <person name="Moawad H."/>
            <person name="Abd El-Rahim W.M."/>
            <person name="Sadowsky M.J."/>
        </authorList>
    </citation>
    <scope>NUCLEOTIDE SEQUENCE [LARGE SCALE GENOMIC DNA]</scope>
    <source>
        <strain evidence="8 9">WF1</strain>
    </source>
</reference>
<dbReference type="InterPro" id="IPR012675">
    <property type="entry name" value="Beta-grasp_dom_sf"/>
</dbReference>
<sequence length="620" mass="70716">MPRFSSSTQDLFTRFSAEESALIQKAIALVENLEAIESNHPNGIDVALNLLSLNVDLETILAAILSDSRLLNYPLKTEFGSVVASLVSNIKELNSLKIYSKNISTQASQIEILRRMLLSTANDIRALLIKLAYRLARLKTLAQEEQEIRHFIAQETLDLYAPIANRLGIGQLKWALEDYAFRYLEPENYLFVAKELENKRVHRQECIDAFIQQLNKALSDSELRVEIKGRPKHIYSIWQKMQRKNLPIEDLYDLLAVRVITQQTAHCYEILGIVHQHWTSIPKEFDDYISNPKNNGYQSLHTVILDAENNRIEVQIRTKEMHDFAELGVAAHWRYKEGSKQDIATEKSIASLRQLLEEKDGDTLLASFRTELFADRVYVLTPTGQLIDLIKGATPLDFAYAIHTDVGHRCRGAKVNGSIVSLTYPLQTGEQVEILTSNEIAPNPKWIDPNLAYLKTPRAIQKVKAWLKLQGKDKHLLMGQQQLEKEVLRIGLKKDYQTKLLQHFNLSDMNRLYIALGRKVINSRQLNNALLEIEGKKEKAKVKKVTPSQTNKLEITVAGTDNILTHFARCCEPQLDDELIGYISHTNGIAIHKVDCENIRKLDDEQRKQIFAVNLKVNNA</sequence>
<dbReference type="GO" id="GO:0015949">
    <property type="term" value="P:nucleobase-containing small molecule interconversion"/>
    <property type="evidence" value="ECO:0007669"/>
    <property type="project" value="UniProtKB-ARBA"/>
</dbReference>
<dbReference type="CDD" id="cd01668">
    <property type="entry name" value="TGS_RSH"/>
    <property type="match status" value="1"/>
</dbReference>
<evidence type="ECO:0000259" key="7">
    <source>
        <dbReference type="PROSITE" id="PS51880"/>
    </source>
</evidence>
<dbReference type="Pfam" id="PF04607">
    <property type="entry name" value="RelA_SpoT"/>
    <property type="match status" value="1"/>
</dbReference>
<evidence type="ECO:0000256" key="6">
    <source>
        <dbReference type="RuleBase" id="RU003847"/>
    </source>
</evidence>
<dbReference type="SUPFAM" id="SSF109604">
    <property type="entry name" value="HD-domain/PDEase-like"/>
    <property type="match status" value="1"/>
</dbReference>
<evidence type="ECO:0000256" key="1">
    <source>
        <dbReference type="ARBA" id="ARBA00019852"/>
    </source>
</evidence>
<dbReference type="GO" id="GO:0008893">
    <property type="term" value="F:guanosine-3',5'-bis(diphosphate) 3'-diphosphatase activity"/>
    <property type="evidence" value="ECO:0007669"/>
    <property type="project" value="TreeGrafter"/>
</dbReference>
<dbReference type="Pfam" id="PF02824">
    <property type="entry name" value="TGS"/>
    <property type="match status" value="1"/>
</dbReference>
<comment type="similarity">
    <text evidence="6">Belongs to the relA/spoT family.</text>
</comment>
<dbReference type="STRING" id="1420851.AU255_18135"/>
<dbReference type="InterPro" id="IPR043519">
    <property type="entry name" value="NT_sf"/>
</dbReference>
<feature type="domain" description="TGS" evidence="7">
    <location>
        <begin position="375"/>
        <end position="436"/>
    </location>
</feature>
<dbReference type="Pfam" id="PF13328">
    <property type="entry name" value="HD_4"/>
    <property type="match status" value="1"/>
</dbReference>
<evidence type="ECO:0000256" key="5">
    <source>
        <dbReference type="ARBA" id="ARBA00033308"/>
    </source>
</evidence>
<dbReference type="Gene3D" id="3.10.20.30">
    <property type="match status" value="1"/>
</dbReference>
<organism evidence="8 9">
    <name type="scientific">Methyloprofundus sedimenti</name>
    <dbReference type="NCBI Taxonomy" id="1420851"/>
    <lineage>
        <taxon>Bacteria</taxon>
        <taxon>Pseudomonadati</taxon>
        <taxon>Pseudomonadota</taxon>
        <taxon>Gammaproteobacteria</taxon>
        <taxon>Methylococcales</taxon>
        <taxon>Methylococcaceae</taxon>
        <taxon>Methyloprofundus</taxon>
    </lineage>
</organism>
<evidence type="ECO:0000256" key="2">
    <source>
        <dbReference type="ARBA" id="ARBA00025704"/>
    </source>
</evidence>
<dbReference type="InterPro" id="IPR007685">
    <property type="entry name" value="RelA_SpoT"/>
</dbReference>
<dbReference type="RefSeq" id="WP_080524330.1">
    <property type="nucleotide sequence ID" value="NZ_LPUF01000004.1"/>
</dbReference>
<dbReference type="AlphaFoldDB" id="A0A1V8M1F3"/>
<comment type="pathway">
    <text evidence="2">Purine metabolism.</text>
</comment>
<dbReference type="PANTHER" id="PTHR21262">
    <property type="entry name" value="GUANOSINE-3',5'-BIS DIPHOSPHATE 3'-PYROPHOSPHOHYDROLASE"/>
    <property type="match status" value="1"/>
</dbReference>
<dbReference type="PANTHER" id="PTHR21262:SF31">
    <property type="entry name" value="GTP PYROPHOSPHOKINASE"/>
    <property type="match status" value="1"/>
</dbReference>
<dbReference type="GO" id="GO:0015969">
    <property type="term" value="P:guanosine tetraphosphate metabolic process"/>
    <property type="evidence" value="ECO:0007669"/>
    <property type="project" value="InterPro"/>
</dbReference>
<dbReference type="SMART" id="SM00954">
    <property type="entry name" value="RelA_SpoT"/>
    <property type="match status" value="1"/>
</dbReference>
<evidence type="ECO:0000256" key="4">
    <source>
        <dbReference type="ARBA" id="ARBA00032407"/>
    </source>
</evidence>
<dbReference type="GO" id="GO:0042594">
    <property type="term" value="P:response to starvation"/>
    <property type="evidence" value="ECO:0007669"/>
    <property type="project" value="TreeGrafter"/>
</dbReference>
<comment type="function">
    <text evidence="6">In eubacteria ppGpp (guanosine 3'-diphosphate 5'-diphosphate) is a mediator of the stringent response that coordinates a variety of cellular activities in response to changes in nutritional abundance.</text>
</comment>
<evidence type="ECO:0000313" key="8">
    <source>
        <dbReference type="EMBL" id="OQK15389.1"/>
    </source>
</evidence>